<evidence type="ECO:0000313" key="2">
    <source>
        <dbReference type="Proteomes" id="UP000009097"/>
    </source>
</evidence>
<dbReference type="InterPro" id="IPR011032">
    <property type="entry name" value="GroES-like_sf"/>
</dbReference>
<reference evidence="1" key="2">
    <citation type="journal article" date="2010" name="Nature">
        <title>Comparative genomics reveals mobile pathogenicity chromosomes in Fusarium.</title>
        <authorList>
            <person name="Ma L.J."/>
            <person name="van der Does H.C."/>
            <person name="Borkovich K.A."/>
            <person name="Coleman J.J."/>
            <person name="Daboussi M.J."/>
            <person name="Di Pietro A."/>
            <person name="Dufresne M."/>
            <person name="Freitag M."/>
            <person name="Grabherr M."/>
            <person name="Henrissat B."/>
            <person name="Houterman P.M."/>
            <person name="Kang S."/>
            <person name="Shim W.B."/>
            <person name="Woloshuk C."/>
            <person name="Xie X."/>
            <person name="Xu J.R."/>
            <person name="Antoniw J."/>
            <person name="Baker S.E."/>
            <person name="Bluhm B.H."/>
            <person name="Breakspear A."/>
            <person name="Brown D.W."/>
            <person name="Butchko R.A."/>
            <person name="Chapman S."/>
            <person name="Coulson R."/>
            <person name="Coutinho P.M."/>
            <person name="Danchin E.G."/>
            <person name="Diener A."/>
            <person name="Gale L.R."/>
            <person name="Gardiner D.M."/>
            <person name="Goff S."/>
            <person name="Hammond-Kosack K.E."/>
            <person name="Hilburn K."/>
            <person name="Hua-Van A."/>
            <person name="Jonkers W."/>
            <person name="Kazan K."/>
            <person name="Kodira C.D."/>
            <person name="Koehrsen M."/>
            <person name="Kumar L."/>
            <person name="Lee Y.H."/>
            <person name="Li L."/>
            <person name="Manners J.M."/>
            <person name="Miranda-Saavedra D."/>
            <person name="Mukherjee M."/>
            <person name="Park G."/>
            <person name="Park J."/>
            <person name="Park S.Y."/>
            <person name="Proctor R.H."/>
            <person name="Regev A."/>
            <person name="Ruiz-Roldan M.C."/>
            <person name="Sain D."/>
            <person name="Sakthikumar S."/>
            <person name="Sykes S."/>
            <person name="Schwartz D.C."/>
            <person name="Turgeon B.G."/>
            <person name="Wapinski I."/>
            <person name="Yoder O."/>
            <person name="Young S."/>
            <person name="Zeng Q."/>
            <person name="Zhou S."/>
            <person name="Galagan J."/>
            <person name="Cuomo C.A."/>
            <person name="Kistler H.C."/>
            <person name="Rep M."/>
        </authorList>
    </citation>
    <scope>NUCLEOTIDE SEQUENCE [LARGE SCALE GENOMIC DNA]</scope>
    <source>
        <strain evidence="1">4287</strain>
    </source>
</reference>
<accession>A0A0J9V4A2</accession>
<dbReference type="EMBL" id="DS231704">
    <property type="protein sequence ID" value="KNB06334.1"/>
    <property type="molecule type" value="Genomic_DNA"/>
</dbReference>
<dbReference type="AlphaFoldDB" id="A0A0J9V4A2"/>
<proteinExistence type="predicted"/>
<dbReference type="Proteomes" id="UP000009097">
    <property type="component" value="Unassembled WGS sequence"/>
</dbReference>
<evidence type="ECO:0000313" key="1">
    <source>
        <dbReference type="EMBL" id="KNB06334.1"/>
    </source>
</evidence>
<dbReference type="VEuPathDB" id="FungiDB:FOXG_19636"/>
<dbReference type="Gene3D" id="3.90.180.10">
    <property type="entry name" value="Medium-chain alcohol dehydrogenases, catalytic domain"/>
    <property type="match status" value="1"/>
</dbReference>
<sequence length="153" mass="16921">MASTIALPQTMRAAQWRSIKGGIEKNLKIVADAKLPRSAHCLPKGHTLVKVAYASLNHFDYKVAEMPLGSILFTKPVTPGLDFPARLFPPRLITSAPANAFSVELNYPLEALWQNMSWWGKPESLLCLTAYPSEKQHVSASVAQPRYNVSCRS</sequence>
<protein>
    <submittedName>
        <fullName evidence="1">Uncharacterized protein</fullName>
    </submittedName>
</protein>
<organism evidence="1 2">
    <name type="scientific">Fusarium oxysporum f. sp. lycopersici (strain 4287 / CBS 123668 / FGSC 9935 / NRRL 34936)</name>
    <name type="common">Fusarium vascular wilt of tomato</name>
    <dbReference type="NCBI Taxonomy" id="426428"/>
    <lineage>
        <taxon>Eukaryota</taxon>
        <taxon>Fungi</taxon>
        <taxon>Dikarya</taxon>
        <taxon>Ascomycota</taxon>
        <taxon>Pezizomycotina</taxon>
        <taxon>Sordariomycetes</taxon>
        <taxon>Hypocreomycetidae</taxon>
        <taxon>Hypocreales</taxon>
        <taxon>Nectriaceae</taxon>
        <taxon>Fusarium</taxon>
        <taxon>Fusarium oxysporum species complex</taxon>
    </lineage>
</organism>
<dbReference type="GeneID" id="28960342"/>
<dbReference type="SUPFAM" id="SSF50129">
    <property type="entry name" value="GroES-like"/>
    <property type="match status" value="1"/>
</dbReference>
<dbReference type="KEGG" id="fox:FOXG_19636"/>
<name>A0A0J9V4A2_FUSO4</name>
<dbReference type="RefSeq" id="XP_018244379.1">
    <property type="nucleotide sequence ID" value="XM_018399897.1"/>
</dbReference>
<gene>
    <name evidence="1" type="ORF">FOXG_19636</name>
</gene>
<reference evidence="1" key="1">
    <citation type="submission" date="2007-04" db="EMBL/GenBank/DDBJ databases">
        <authorList>
            <consortium name="The Broad Institute Genome Sequencing Platform"/>
            <person name="Birren B."/>
            <person name="Lander E."/>
            <person name="Galagan J."/>
            <person name="Nusbaum C."/>
            <person name="Devon K."/>
            <person name="Ma L.-J."/>
            <person name="Jaffe D."/>
            <person name="Butler J."/>
            <person name="Alvarez P."/>
            <person name="Gnerre S."/>
            <person name="Grabherr M."/>
            <person name="Kleber M."/>
            <person name="Mauceli E."/>
            <person name="Brockman W."/>
            <person name="MacCallum I.A."/>
            <person name="Young S."/>
            <person name="LaButti K."/>
            <person name="DeCaprio D."/>
            <person name="Crawford M."/>
            <person name="Koehrsen M."/>
            <person name="Engels R."/>
            <person name="Montgomery P."/>
            <person name="Pearson M."/>
            <person name="Howarth C."/>
            <person name="Larson L."/>
            <person name="White J."/>
            <person name="O'Leary S."/>
            <person name="Kodira C."/>
            <person name="Zeng Q."/>
            <person name="Yandava C."/>
            <person name="Alvarado L."/>
            <person name="Kistler C."/>
            <person name="Shim W.-B."/>
            <person name="Kang S."/>
            <person name="Woloshuk C."/>
        </authorList>
    </citation>
    <scope>NUCLEOTIDE SEQUENCE</scope>
    <source>
        <strain evidence="1">4287</strain>
    </source>
</reference>